<feature type="region of interest" description="Disordered" evidence="1">
    <location>
        <begin position="76"/>
        <end position="129"/>
    </location>
</feature>
<evidence type="ECO:0000313" key="2">
    <source>
        <dbReference type="EMBL" id="TMW61421.1"/>
    </source>
</evidence>
<feature type="region of interest" description="Disordered" evidence="1">
    <location>
        <begin position="437"/>
        <end position="519"/>
    </location>
</feature>
<dbReference type="Gene3D" id="3.30.530.20">
    <property type="match status" value="1"/>
</dbReference>
<dbReference type="Proteomes" id="UP000794436">
    <property type="component" value="Unassembled WGS sequence"/>
</dbReference>
<reference evidence="2" key="1">
    <citation type="submission" date="2019-03" db="EMBL/GenBank/DDBJ databases">
        <title>Long read genome sequence of the mycoparasitic Pythium oligandrum ATCC 38472 isolated from sugarbeet rhizosphere.</title>
        <authorList>
            <person name="Gaulin E."/>
        </authorList>
    </citation>
    <scope>NUCLEOTIDE SEQUENCE</scope>
    <source>
        <strain evidence="2">ATCC 38472_TT</strain>
    </source>
</reference>
<name>A0A8K1CEK1_PYTOL</name>
<sequence length="519" mass="56781">MKFRVPPNALPPLTLTPEEKTELVDEATAVINETIRIEAQFRAEGCVLSANEWKIIKSRDDFHVYRERKARRAAVAAQRSDPVMRDDSVTTTYLESDNQPEWNSSRGGGGGGGGGGSSRGAMSSRGRKWEMPSMDEDSVVASMKEPHVPMLLASGVVSGRLEDNILGAFAGDDRSWRLRTYYVNDKFADARILTTIKSPTAETPFDYLGIKWFTKIQPKLVGSFLARRDFLILEATGQGVDEHGQPYGYYMIHSVVLPGAPPLSELNVIRCKVSLCFISRQISTDKIHIFARGFSDPRGQILESVAAAITAESIVSSIDSLECAYARKLTFLMQQTKRARQLRHQSVASRQGALDKCESCHKKPSVFRGGSGGLTSCQGCGLVVCSKCRIHRQILLDISSDGTNHDRSLQFCFACAIQAKKLSARDVAIATMVPTAAPRPSQPLRQTETRPSARISATLTPPPKPTVSFPSHHDVDEDDPTSWSYNSLPASVGMSSMPSAMDGGNGSLRSHRGASIRLY</sequence>
<feature type="compositionally biased region" description="Polar residues" evidence="1">
    <location>
        <begin position="89"/>
        <end position="103"/>
    </location>
</feature>
<dbReference type="OrthoDB" id="105025at2759"/>
<dbReference type="InterPro" id="IPR013083">
    <property type="entry name" value="Znf_RING/FYVE/PHD"/>
</dbReference>
<dbReference type="AlphaFoldDB" id="A0A8K1CEK1"/>
<dbReference type="CDD" id="cd00065">
    <property type="entry name" value="FYVE_like_SF"/>
    <property type="match status" value="1"/>
</dbReference>
<dbReference type="Gene3D" id="3.30.40.10">
    <property type="entry name" value="Zinc/RING finger domain, C3HC4 (zinc finger)"/>
    <property type="match status" value="1"/>
</dbReference>
<feature type="compositionally biased region" description="Basic residues" evidence="1">
    <location>
        <begin position="509"/>
        <end position="519"/>
    </location>
</feature>
<dbReference type="InterPro" id="IPR052727">
    <property type="entry name" value="Rab4/Rab5_effector"/>
</dbReference>
<evidence type="ECO:0000256" key="1">
    <source>
        <dbReference type="SAM" id="MobiDB-lite"/>
    </source>
</evidence>
<organism evidence="2 3">
    <name type="scientific">Pythium oligandrum</name>
    <name type="common">Mycoparasitic fungus</name>
    <dbReference type="NCBI Taxonomy" id="41045"/>
    <lineage>
        <taxon>Eukaryota</taxon>
        <taxon>Sar</taxon>
        <taxon>Stramenopiles</taxon>
        <taxon>Oomycota</taxon>
        <taxon>Peronosporomycetes</taxon>
        <taxon>Pythiales</taxon>
        <taxon>Pythiaceae</taxon>
        <taxon>Pythium</taxon>
    </lineage>
</organism>
<gene>
    <name evidence="2" type="ORF">Poli38472_012612</name>
</gene>
<evidence type="ECO:0008006" key="4">
    <source>
        <dbReference type="Google" id="ProtNLM"/>
    </source>
</evidence>
<evidence type="ECO:0000313" key="3">
    <source>
        <dbReference type="Proteomes" id="UP000794436"/>
    </source>
</evidence>
<accession>A0A8K1CEK1</accession>
<dbReference type="EMBL" id="SPLM01000076">
    <property type="protein sequence ID" value="TMW61421.1"/>
    <property type="molecule type" value="Genomic_DNA"/>
</dbReference>
<dbReference type="PANTHER" id="PTHR13510:SF44">
    <property type="entry name" value="RABENOSYN-5"/>
    <property type="match status" value="1"/>
</dbReference>
<comment type="caution">
    <text evidence="2">The sequence shown here is derived from an EMBL/GenBank/DDBJ whole genome shotgun (WGS) entry which is preliminary data.</text>
</comment>
<feature type="compositionally biased region" description="Polar residues" evidence="1">
    <location>
        <begin position="443"/>
        <end position="459"/>
    </location>
</feature>
<dbReference type="PANTHER" id="PTHR13510">
    <property type="entry name" value="FYVE-FINGER-CONTAINING RAB5 EFFECTOR PROTEIN RABENOSYN-5-RELATED"/>
    <property type="match status" value="1"/>
</dbReference>
<keyword evidence="3" id="KW-1185">Reference proteome</keyword>
<feature type="compositionally biased region" description="Gly residues" evidence="1">
    <location>
        <begin position="106"/>
        <end position="118"/>
    </location>
</feature>
<feature type="compositionally biased region" description="Polar residues" evidence="1">
    <location>
        <begin position="481"/>
        <end position="498"/>
    </location>
</feature>
<protein>
    <recommendedName>
        <fullName evidence="4">FYVE-type domain-containing protein</fullName>
    </recommendedName>
</protein>
<proteinExistence type="predicted"/>
<dbReference type="InterPro" id="IPR023393">
    <property type="entry name" value="START-like_dom_sf"/>
</dbReference>